<dbReference type="PANTHER" id="PTHR35795:SF1">
    <property type="entry name" value="BIS(5'-NUCLEOSYL)-TETRAPHOSPHATASE, SYMMETRICAL"/>
    <property type="match status" value="1"/>
</dbReference>
<keyword evidence="1 2" id="KW-0378">Hydrolase</keyword>
<dbReference type="NCBIfam" id="TIGR01353">
    <property type="entry name" value="dGTP_triPase"/>
    <property type="match status" value="1"/>
</dbReference>
<feature type="domain" description="HD" evidence="3">
    <location>
        <begin position="100"/>
        <end position="221"/>
    </location>
</feature>
<dbReference type="EMBL" id="NQJD01000001">
    <property type="protein sequence ID" value="TAA76145.1"/>
    <property type="molecule type" value="Genomic_DNA"/>
</dbReference>
<gene>
    <name evidence="4" type="ORF">CDV28_10141</name>
</gene>
<organism evidence="4 5">
    <name type="scientific">Candidatus Electronema aureum</name>
    <dbReference type="NCBI Taxonomy" id="2005002"/>
    <lineage>
        <taxon>Bacteria</taxon>
        <taxon>Pseudomonadati</taxon>
        <taxon>Thermodesulfobacteriota</taxon>
        <taxon>Desulfobulbia</taxon>
        <taxon>Desulfobulbales</taxon>
        <taxon>Desulfobulbaceae</taxon>
        <taxon>Candidatus Electronema</taxon>
    </lineage>
</organism>
<reference evidence="4" key="1">
    <citation type="submission" date="2017-07" db="EMBL/GenBank/DDBJ databases">
        <title>The cable genome - Insights into the physiology and evolution of filamentous bacteria capable of sulfide oxidation via long distance electron transfer.</title>
        <authorList>
            <person name="Thorup C."/>
            <person name="Bjerg J.T."/>
            <person name="Schreiber L."/>
            <person name="Nielsen L.P."/>
            <person name="Kjeldsen K.U."/>
            <person name="Boesen T."/>
            <person name="Boggild A."/>
            <person name="Meysman F."/>
            <person name="Geelhoed J."/>
            <person name="Schramm A."/>
        </authorList>
    </citation>
    <scope>NUCLEOTIDE SEQUENCE [LARGE SCALE GENOMIC DNA]</scope>
    <source>
        <strain evidence="4">GS</strain>
    </source>
</reference>
<dbReference type="Pfam" id="PF01966">
    <property type="entry name" value="HD"/>
    <property type="match status" value="1"/>
</dbReference>
<dbReference type="Proteomes" id="UP000316238">
    <property type="component" value="Unassembled WGS sequence"/>
</dbReference>
<dbReference type="AlphaFoldDB" id="A0A521G539"/>
<dbReference type="Gene3D" id="1.10.3210.10">
    <property type="entry name" value="Hypothetical protein af1432"/>
    <property type="match status" value="1"/>
</dbReference>
<keyword evidence="5" id="KW-1185">Reference proteome</keyword>
<dbReference type="InterPro" id="IPR006674">
    <property type="entry name" value="HD_domain"/>
</dbReference>
<evidence type="ECO:0000256" key="2">
    <source>
        <dbReference type="HAMAP-Rule" id="MF_01212"/>
    </source>
</evidence>
<protein>
    <recommendedName>
        <fullName evidence="2">Deoxyguanosinetriphosphate triphosphohydrolase-like protein</fullName>
    </recommendedName>
</protein>
<dbReference type="HAMAP" id="MF_01212">
    <property type="entry name" value="dGTPase_type2"/>
    <property type="match status" value="1"/>
</dbReference>
<sequence length="379" mass="43700">MGKAAVSGTLAGFPCHPSDTCYLNTVNIRRQLEEQEKLILSPHACFSSRSRGRLRDESPCDLRTAFQRDRDRIIHSKTFRRLKHKTQVFLAPTGDHYRTRLTHVLEVSQIARTIAVCLHLNEYLTEAIALGHDLGHTPFGHAGEYSLNRLHPGGFRHYIQSLRVVDFLENHGQGLNLSWEVRNGIVKHSKGYRDILPDDSRELPATLEGQAVRVADIIAYLNHDMDDALRAEMIKESDLPIHLRRVVGDRPDLRIAAMMRDLITESLRANEGRLRLSPMMQEVICGMRTFLYDNVYRNRLVHNEFEKAQNVIRELYLFFLEHEFPISPELVCAKRKPPVDGKEEKQLHRLVCDFIAGMTDRYALDLYSQIFLPKPWSVM</sequence>
<dbReference type="GO" id="GO:0016793">
    <property type="term" value="F:triphosphoric monoester hydrolase activity"/>
    <property type="evidence" value="ECO:0007669"/>
    <property type="project" value="InterPro"/>
</dbReference>
<dbReference type="NCBIfam" id="NF002327">
    <property type="entry name" value="PRK01286.1-2"/>
    <property type="match status" value="1"/>
</dbReference>
<dbReference type="SMART" id="SM00471">
    <property type="entry name" value="HDc"/>
    <property type="match status" value="1"/>
</dbReference>
<dbReference type="InterPro" id="IPR026875">
    <property type="entry name" value="PHydrolase_assoc_dom"/>
</dbReference>
<dbReference type="InterPro" id="IPR006261">
    <property type="entry name" value="dGTPase"/>
</dbReference>
<proteinExistence type="inferred from homology"/>
<dbReference type="PANTHER" id="PTHR35795">
    <property type="entry name" value="SLR1885 PROTEIN"/>
    <property type="match status" value="1"/>
</dbReference>
<dbReference type="Pfam" id="PF13286">
    <property type="entry name" value="HD_assoc"/>
    <property type="match status" value="1"/>
</dbReference>
<evidence type="ECO:0000313" key="4">
    <source>
        <dbReference type="EMBL" id="TAA76145.1"/>
    </source>
</evidence>
<evidence type="ECO:0000256" key="1">
    <source>
        <dbReference type="ARBA" id="ARBA00022801"/>
    </source>
</evidence>
<dbReference type="SUPFAM" id="SSF109604">
    <property type="entry name" value="HD-domain/PDEase-like"/>
    <property type="match status" value="1"/>
</dbReference>
<name>A0A521G539_9BACT</name>
<evidence type="ECO:0000259" key="3">
    <source>
        <dbReference type="PROSITE" id="PS51831"/>
    </source>
</evidence>
<dbReference type="InterPro" id="IPR023023">
    <property type="entry name" value="dNTPase_2"/>
</dbReference>
<comment type="similarity">
    <text evidence="2">Belongs to the dGTPase family. Type 2 subfamily.</text>
</comment>
<dbReference type="CDD" id="cd00077">
    <property type="entry name" value="HDc"/>
    <property type="match status" value="1"/>
</dbReference>
<accession>A0A521G539</accession>
<dbReference type="InterPro" id="IPR051094">
    <property type="entry name" value="Diverse_Catalytic_Enzymes"/>
</dbReference>
<comment type="caution">
    <text evidence="4">The sequence shown here is derived from an EMBL/GenBank/DDBJ whole genome shotgun (WGS) entry which is preliminary data.</text>
</comment>
<dbReference type="InterPro" id="IPR003607">
    <property type="entry name" value="HD/PDEase_dom"/>
</dbReference>
<dbReference type="PROSITE" id="PS51831">
    <property type="entry name" value="HD"/>
    <property type="match status" value="1"/>
</dbReference>
<evidence type="ECO:0000313" key="5">
    <source>
        <dbReference type="Proteomes" id="UP000316238"/>
    </source>
</evidence>